<dbReference type="CDD" id="cd11325">
    <property type="entry name" value="AmyAc_GTHase"/>
    <property type="match status" value="1"/>
</dbReference>
<evidence type="ECO:0000256" key="6">
    <source>
        <dbReference type="ARBA" id="ARBA00022490"/>
    </source>
</evidence>
<dbReference type="CDD" id="cd02853">
    <property type="entry name" value="E_set_MTHase_like_N"/>
    <property type="match status" value="1"/>
</dbReference>
<dbReference type="EMBL" id="JAVDTI010000002">
    <property type="protein sequence ID" value="MDR6804799.1"/>
    <property type="molecule type" value="Genomic_DNA"/>
</dbReference>
<evidence type="ECO:0000256" key="14">
    <source>
        <dbReference type="PIRNR" id="PIRNR006337"/>
    </source>
</evidence>
<dbReference type="InterPro" id="IPR006047">
    <property type="entry name" value="GH13_cat_dom"/>
</dbReference>
<evidence type="ECO:0000256" key="13">
    <source>
        <dbReference type="NCBIfam" id="TIGR02402"/>
    </source>
</evidence>
<reference evidence="16 17" key="1">
    <citation type="submission" date="2023-07" db="EMBL/GenBank/DDBJ databases">
        <title>Sorghum-associated microbial communities from plants grown in Nebraska, USA.</title>
        <authorList>
            <person name="Schachtman D."/>
        </authorList>
    </citation>
    <scope>NUCLEOTIDE SEQUENCE [LARGE SCALE GENOMIC DNA]</scope>
    <source>
        <strain evidence="16 17">BE57</strain>
    </source>
</reference>
<dbReference type="GO" id="GO:0033942">
    <property type="term" value="F:4-alpha-D-(1-&gt;4)-alpha-D-glucanotrehalose trehalohydrolase activity"/>
    <property type="evidence" value="ECO:0007669"/>
    <property type="project" value="UniProtKB-EC"/>
</dbReference>
<sequence>MIHVTAGAYRDGEQIRFRVWAPQTKQMNLICQRTELATFQMEPDDEGYFSLTLPWQDEVCRYQYAPDGQGPFPDPASHFQPEGVHGYSQFVDHTRFPWTDNEWRGRAFEHLILYELHVGTFTPEGTFEAIIPRLAALADLGINAIELMPVSEFPGSRNWGYDGVFPYSVHSAYGGPDRLKALVDAAHALGISVFLDIVINHIGPEGNYLGHFGPYFTDKYATPWGKAINLDGEWSDGVRDYFSDLILFWSEYYHLDGLRLDAIHEIFDKGAFSFWELVHEKLRTHQQYSGRVFHLIAESDLNSPRVVKPVQIGGMGFEAQWLDDFHHALYVLLDEKGRDRYIDFGTIGQLAKAYKDGFVHSGGYVEFRKRKHGVSSAGVGGAAFVVFNLNHDQAGNRAGGERLSQLVDPARQKVAMAALMLSPYVPMLFMGEEYGEDTPFFFFVSHTDPELIRAVIEGRQNEFKDFGDGQEPRNPQDEETFLHSKIHWEKRSEDPYADLLAWTKRLITLRQTHAALRNFDKDGVAVDVLTDKALLLKRTSRDERATLYCYINFSDEKLTFSLPEEAHWHLILDSPEHAQTKTGSARNIDGPGVKVFSNVPHGI</sequence>
<evidence type="ECO:0000256" key="5">
    <source>
        <dbReference type="ARBA" id="ARBA00015938"/>
    </source>
</evidence>
<name>A0ABU1QUG1_9BACT</name>
<dbReference type="NCBIfam" id="TIGR02402">
    <property type="entry name" value="trehalose_TreZ"/>
    <property type="match status" value="1"/>
</dbReference>
<evidence type="ECO:0000256" key="1">
    <source>
        <dbReference type="ARBA" id="ARBA00004496"/>
    </source>
</evidence>
<evidence type="ECO:0000256" key="12">
    <source>
        <dbReference type="ARBA" id="ARBA00034013"/>
    </source>
</evidence>
<evidence type="ECO:0000256" key="7">
    <source>
        <dbReference type="ARBA" id="ARBA00022801"/>
    </source>
</evidence>
<evidence type="ECO:0000256" key="9">
    <source>
        <dbReference type="ARBA" id="ARBA00023295"/>
    </source>
</evidence>
<dbReference type="RefSeq" id="WP_309982068.1">
    <property type="nucleotide sequence ID" value="NZ_JAVDTI010000002.1"/>
</dbReference>
<dbReference type="SMART" id="SM00642">
    <property type="entry name" value="Aamy"/>
    <property type="match status" value="1"/>
</dbReference>
<keyword evidence="17" id="KW-1185">Reference proteome</keyword>
<evidence type="ECO:0000256" key="8">
    <source>
        <dbReference type="ARBA" id="ARBA00023277"/>
    </source>
</evidence>
<evidence type="ECO:0000256" key="10">
    <source>
        <dbReference type="ARBA" id="ARBA00032057"/>
    </source>
</evidence>
<proteinExistence type="inferred from homology"/>
<evidence type="ECO:0000256" key="3">
    <source>
        <dbReference type="ARBA" id="ARBA00008061"/>
    </source>
</evidence>
<dbReference type="Gene3D" id="2.60.40.10">
    <property type="entry name" value="Immunoglobulins"/>
    <property type="match status" value="1"/>
</dbReference>
<keyword evidence="6" id="KW-0963">Cytoplasm</keyword>
<comment type="pathway">
    <text evidence="2 14">Glycan biosynthesis; trehalose biosynthesis.</text>
</comment>
<dbReference type="SUPFAM" id="SSF81296">
    <property type="entry name" value="E set domains"/>
    <property type="match status" value="1"/>
</dbReference>
<dbReference type="PIRSF" id="PIRSF006337">
    <property type="entry name" value="Trehalose_TreZ"/>
    <property type="match status" value="1"/>
</dbReference>
<keyword evidence="9 14" id="KW-0326">Glycosidase</keyword>
<evidence type="ECO:0000256" key="11">
    <source>
        <dbReference type="ARBA" id="ARBA00033284"/>
    </source>
</evidence>
<comment type="catalytic activity">
    <reaction evidence="12 14">
        <text>hydrolysis of (1-&gt;4)-alpha-D-glucosidic linkage in 4-alpha-D-[(1-&gt;4)-alpha-D-glucanosyl]n trehalose to yield trehalose and (1-&gt;4)-alpha-D-glucan.</text>
        <dbReference type="EC" id="3.2.1.141"/>
    </reaction>
</comment>
<comment type="subcellular location">
    <subcellularLocation>
        <location evidence="1">Cytoplasm</location>
    </subcellularLocation>
</comment>
<dbReference type="InterPro" id="IPR014756">
    <property type="entry name" value="Ig_E-set"/>
</dbReference>
<dbReference type="Proteomes" id="UP001264980">
    <property type="component" value="Unassembled WGS sequence"/>
</dbReference>
<accession>A0ABU1QUG1</accession>
<evidence type="ECO:0000259" key="15">
    <source>
        <dbReference type="SMART" id="SM00642"/>
    </source>
</evidence>
<dbReference type="Pfam" id="PF00128">
    <property type="entry name" value="Alpha-amylase"/>
    <property type="match status" value="1"/>
</dbReference>
<evidence type="ECO:0000313" key="16">
    <source>
        <dbReference type="EMBL" id="MDR6804799.1"/>
    </source>
</evidence>
<dbReference type="InterPro" id="IPR017853">
    <property type="entry name" value="GH"/>
</dbReference>
<feature type="domain" description="Glycosyl hydrolase family 13 catalytic" evidence="15">
    <location>
        <begin position="115"/>
        <end position="459"/>
    </location>
</feature>
<dbReference type="Gene3D" id="3.20.20.80">
    <property type="entry name" value="Glycosidases"/>
    <property type="match status" value="1"/>
</dbReference>
<organism evidence="16 17">
    <name type="scientific">Dyadobacter fermentans</name>
    <dbReference type="NCBI Taxonomy" id="94254"/>
    <lineage>
        <taxon>Bacteria</taxon>
        <taxon>Pseudomonadati</taxon>
        <taxon>Bacteroidota</taxon>
        <taxon>Cytophagia</taxon>
        <taxon>Cytophagales</taxon>
        <taxon>Spirosomataceae</taxon>
        <taxon>Dyadobacter</taxon>
    </lineage>
</organism>
<comment type="similarity">
    <text evidence="3 14">Belongs to the glycosyl hydrolase 13 family.</text>
</comment>
<keyword evidence="7 14" id="KW-0378">Hydrolase</keyword>
<evidence type="ECO:0000256" key="4">
    <source>
        <dbReference type="ARBA" id="ARBA00012268"/>
    </source>
</evidence>
<protein>
    <recommendedName>
        <fullName evidence="5 13">Malto-oligosyltrehalose trehalohydrolase</fullName>
        <shortName evidence="14">MTHase</shortName>
        <ecNumber evidence="4 13">3.2.1.141</ecNumber>
    </recommendedName>
    <alternativeName>
        <fullName evidence="11 14">4-alpha-D-((1-&gt;4)-alpha-D-glucano)trehalose trehalohydrolase</fullName>
    </alternativeName>
    <alternativeName>
        <fullName evidence="10 14">Maltooligosyl trehalose trehalohydrolase</fullName>
    </alternativeName>
</protein>
<dbReference type="PANTHER" id="PTHR43651">
    <property type="entry name" value="1,4-ALPHA-GLUCAN-BRANCHING ENZYME"/>
    <property type="match status" value="1"/>
</dbReference>
<gene>
    <name evidence="16" type="ORF">J2W84_001845</name>
</gene>
<dbReference type="PANTHER" id="PTHR43651:SF11">
    <property type="entry name" value="MALTO-OLIGOSYLTREHALOSE TREHALOHYDROLASE"/>
    <property type="match status" value="1"/>
</dbReference>
<dbReference type="Gene3D" id="1.10.10.760">
    <property type="entry name" value="E-set domains of sugar-utilizing enzymes"/>
    <property type="match status" value="1"/>
</dbReference>
<dbReference type="SUPFAM" id="SSF51445">
    <property type="entry name" value="(Trans)glycosidases"/>
    <property type="match status" value="1"/>
</dbReference>
<keyword evidence="8" id="KW-0119">Carbohydrate metabolism</keyword>
<dbReference type="InterPro" id="IPR012768">
    <property type="entry name" value="Trehalose_TreZ"/>
</dbReference>
<comment type="caution">
    <text evidence="16">The sequence shown here is derived from an EMBL/GenBank/DDBJ whole genome shotgun (WGS) entry which is preliminary data.</text>
</comment>
<dbReference type="InterPro" id="IPR013783">
    <property type="entry name" value="Ig-like_fold"/>
</dbReference>
<evidence type="ECO:0000256" key="2">
    <source>
        <dbReference type="ARBA" id="ARBA00005199"/>
    </source>
</evidence>
<dbReference type="InterPro" id="IPR044901">
    <property type="entry name" value="Trehalose_TreZ_E-set_sf"/>
</dbReference>
<evidence type="ECO:0000313" key="17">
    <source>
        <dbReference type="Proteomes" id="UP001264980"/>
    </source>
</evidence>
<dbReference type="EC" id="3.2.1.141" evidence="4 13"/>